<keyword evidence="5" id="KW-1185">Reference proteome</keyword>
<feature type="transmembrane region" description="Helical" evidence="1">
    <location>
        <begin position="6"/>
        <end position="25"/>
    </location>
</feature>
<gene>
    <name evidence="4" type="ORF">DQG23_27140</name>
</gene>
<comment type="caution">
    <text evidence="4">The sequence shown here is derived from an EMBL/GenBank/DDBJ whole genome shotgun (WGS) entry which is preliminary data.</text>
</comment>
<dbReference type="InterPro" id="IPR014574">
    <property type="entry name" value="UCP032908"/>
</dbReference>
<evidence type="ECO:0000256" key="1">
    <source>
        <dbReference type="SAM" id="Phobius"/>
    </source>
</evidence>
<protein>
    <recommendedName>
        <fullName evidence="6">DUF1648 domain-containing protein</fullName>
    </recommendedName>
</protein>
<dbReference type="AlphaFoldDB" id="A0A329MF63"/>
<evidence type="ECO:0000313" key="4">
    <source>
        <dbReference type="EMBL" id="RAV17323.1"/>
    </source>
</evidence>
<dbReference type="GO" id="GO:0009636">
    <property type="term" value="P:response to toxic substance"/>
    <property type="evidence" value="ECO:0007669"/>
    <property type="project" value="TreeGrafter"/>
</dbReference>
<feature type="transmembrane region" description="Helical" evidence="1">
    <location>
        <begin position="190"/>
        <end position="211"/>
    </location>
</feature>
<evidence type="ECO:0008006" key="6">
    <source>
        <dbReference type="Google" id="ProtNLM"/>
    </source>
</evidence>
<sequence length="372" mass="41490">MSMELLIMYSYLLLMNAITIGIIAFTPYWTRKTVQFGCSIPEAEFHTPLLRSMRRRYAGWMGSFGLLLLVVCSAIAAAVGPDRIAIVITANVIVVGLVSTFMYYYYHNKMKKLKAEKGWIGHGLRIVAVDTSFRKKLVISTSWYWLQIGVVAVNALVLALNYDKIPDVLNMHYDFEGNVTRTEPKSFGNVFMMSIIQIVIVGLFSSINVAIKKSKQQIDANNLQKSIGQNTRFRRSWSQFLFAMGLAMVLMFVFDQYSLLFSFDGNLVLAVNLLVPLAMVVGVVLLSIRTGQGGSNLAVEGTPSPEAVEPINDDKHWKLGMIYYNPDDPTLFLEKRVGIGWTVNFARPLAWVILLGPLVIAAVIIIAVETAS</sequence>
<feature type="transmembrane region" description="Helical" evidence="1">
    <location>
        <begin position="240"/>
        <end position="261"/>
    </location>
</feature>
<accession>A0A329MF63</accession>
<feature type="transmembrane region" description="Helical" evidence="1">
    <location>
        <begin position="84"/>
        <end position="106"/>
    </location>
</feature>
<keyword evidence="1" id="KW-1133">Transmembrane helix</keyword>
<dbReference type="PANTHER" id="PTHR37810">
    <property type="entry name" value="IMMUNITY PROTEIN SDPI"/>
    <property type="match status" value="1"/>
</dbReference>
<evidence type="ECO:0000313" key="5">
    <source>
        <dbReference type="Proteomes" id="UP000250369"/>
    </source>
</evidence>
<name>A0A329MF63_9BACL</name>
<feature type="domain" description="DUF5808" evidence="3">
    <location>
        <begin position="326"/>
        <end position="351"/>
    </location>
</feature>
<dbReference type="Pfam" id="PF19124">
    <property type="entry name" value="DUF5808"/>
    <property type="match status" value="1"/>
</dbReference>
<dbReference type="EMBL" id="QMFB01000019">
    <property type="protein sequence ID" value="RAV17323.1"/>
    <property type="molecule type" value="Genomic_DNA"/>
</dbReference>
<feature type="transmembrane region" description="Helical" evidence="1">
    <location>
        <begin position="143"/>
        <end position="162"/>
    </location>
</feature>
<dbReference type="InterPro" id="IPR012867">
    <property type="entry name" value="DUF1648"/>
</dbReference>
<dbReference type="Proteomes" id="UP000250369">
    <property type="component" value="Unassembled WGS sequence"/>
</dbReference>
<feature type="transmembrane region" description="Helical" evidence="1">
    <location>
        <begin position="57"/>
        <end position="78"/>
    </location>
</feature>
<dbReference type="PANTHER" id="PTHR37810:SF9">
    <property type="entry name" value="MEMBRANE PROTEIN"/>
    <property type="match status" value="1"/>
</dbReference>
<dbReference type="InterPro" id="IPR043831">
    <property type="entry name" value="DUF5808"/>
</dbReference>
<proteinExistence type="predicted"/>
<evidence type="ECO:0000259" key="3">
    <source>
        <dbReference type="Pfam" id="PF19124"/>
    </source>
</evidence>
<dbReference type="PIRSF" id="PIRSF032908">
    <property type="entry name" value="UCP032908"/>
    <property type="match status" value="1"/>
</dbReference>
<keyword evidence="1" id="KW-0812">Transmembrane</keyword>
<organism evidence="4 5">
    <name type="scientific">Paenibacillus contaminans</name>
    <dbReference type="NCBI Taxonomy" id="450362"/>
    <lineage>
        <taxon>Bacteria</taxon>
        <taxon>Bacillati</taxon>
        <taxon>Bacillota</taxon>
        <taxon>Bacilli</taxon>
        <taxon>Bacillales</taxon>
        <taxon>Paenibacillaceae</taxon>
        <taxon>Paenibacillus</taxon>
    </lineage>
</organism>
<keyword evidence="1" id="KW-0472">Membrane</keyword>
<evidence type="ECO:0000259" key="2">
    <source>
        <dbReference type="Pfam" id="PF07853"/>
    </source>
</evidence>
<feature type="transmembrane region" description="Helical" evidence="1">
    <location>
        <begin position="349"/>
        <end position="368"/>
    </location>
</feature>
<reference evidence="4 5" key="1">
    <citation type="journal article" date="2009" name="Int. J. Syst. Evol. Microbiol.">
        <title>Paenibacillus contaminans sp. nov., isolated from a contaminated laboratory plate.</title>
        <authorList>
            <person name="Chou J.H."/>
            <person name="Lee J.H."/>
            <person name="Lin M.C."/>
            <person name="Chang P.S."/>
            <person name="Arun A.B."/>
            <person name="Young C.C."/>
            <person name="Chen W.M."/>
        </authorList>
    </citation>
    <scope>NUCLEOTIDE SEQUENCE [LARGE SCALE GENOMIC DNA]</scope>
    <source>
        <strain evidence="4 5">CKOBP-6</strain>
    </source>
</reference>
<feature type="transmembrane region" description="Helical" evidence="1">
    <location>
        <begin position="267"/>
        <end position="288"/>
    </location>
</feature>
<dbReference type="Pfam" id="PF07853">
    <property type="entry name" value="DUF1648"/>
    <property type="match status" value="1"/>
</dbReference>
<feature type="domain" description="DUF1648" evidence="2">
    <location>
        <begin position="150"/>
        <end position="198"/>
    </location>
</feature>